<dbReference type="InterPro" id="IPR052901">
    <property type="entry name" value="Bact_TGase-like"/>
</dbReference>
<evidence type="ECO:0000256" key="1">
    <source>
        <dbReference type="SAM" id="MobiDB-lite"/>
    </source>
</evidence>
<feature type="transmembrane region" description="Helical" evidence="2">
    <location>
        <begin position="41"/>
        <end position="71"/>
    </location>
</feature>
<evidence type="ECO:0000256" key="2">
    <source>
        <dbReference type="SAM" id="Phobius"/>
    </source>
</evidence>
<gene>
    <name evidence="4" type="ORF">I5776_19445</name>
</gene>
<evidence type="ECO:0000259" key="3">
    <source>
        <dbReference type="SMART" id="SM00460"/>
    </source>
</evidence>
<dbReference type="Pfam" id="PF01841">
    <property type="entry name" value="Transglut_core"/>
    <property type="match status" value="1"/>
</dbReference>
<feature type="transmembrane region" description="Helical" evidence="2">
    <location>
        <begin position="116"/>
        <end position="134"/>
    </location>
</feature>
<keyword evidence="2" id="KW-0472">Membrane</keyword>
<feature type="domain" description="Transglutaminase-like" evidence="3">
    <location>
        <begin position="493"/>
        <end position="568"/>
    </location>
</feature>
<feature type="transmembrane region" description="Helical" evidence="2">
    <location>
        <begin position="12"/>
        <end position="29"/>
    </location>
</feature>
<sequence length="753" mass="87940">MKLKENNKSLSFILYLFSFFLLLEWIYPLKEVANTGNTSLFIIFIILSFILYLFNAPFFPVIVLKIIFISFSLHHIFFDKPIFGIEWVSILLADIVKNIGLLFARNWGELTNEFRTLLFFILLWLIMYLLRYWVIVRRNVFLFFVMTIVYITVLDTFTPYNSEFAIVRTVVFGFVLLGMLFFQRFVERENVQSTRKLMTKWMIPLSVMIIGSIFIALIAPKASPIWPDPVPYLKSYAGADNNGNKEGIGSGVKKVGYREDDSELGGPFEGDDTVVFNVVTESRQYWRMETKDLYTGKGWKTSKPDTTSSYQQYDKLPISLNEGIDSLSIKNSTAEDEKKFKSAYITMEQRSPNFVHTYGFTNILFERPSSSEKSDNDDAFLVNDTTEKITAIQYNEPFFVREYNIIYQLQRYSIKKMSQVTGENVQFDPRYIQLPEKFPKRITDLAIKLTKDKKNWYDKTKAIEGYLQSGKYKYDQKKVGIPKENQDYVDQFLFETLRGYCDNFSTSMVTMLRSIGIPSRWVKGYSSGDYQGSEGVSRNIYKVTNNNAHSWVEVFFPKVGWVPFEPTMGFINNSVFNNDLTTKSQAASTTPKEEEKVTKKPQKELDSDSEKASSDGFSFANLWKKTTQFLHDHWLFIVFSIIITSLISGLIFIKRSKWLPYILIWKYRARNDTETFSKAYLSLLKQLERFGLQKETGQTLREYARNVDDYFGTQTMHQLTEQYERNIYRGENITADWEQTRELWENLIKKTTG</sequence>
<feature type="compositionally biased region" description="Basic and acidic residues" evidence="1">
    <location>
        <begin position="591"/>
        <end position="613"/>
    </location>
</feature>
<feature type="transmembrane region" description="Helical" evidence="2">
    <location>
        <begin position="634"/>
        <end position="653"/>
    </location>
</feature>
<dbReference type="InterPro" id="IPR021878">
    <property type="entry name" value="TgpA_N"/>
</dbReference>
<dbReference type="InterPro" id="IPR025403">
    <property type="entry name" value="TgpA-like_C"/>
</dbReference>
<dbReference type="Pfam" id="PF13559">
    <property type="entry name" value="DUF4129"/>
    <property type="match status" value="1"/>
</dbReference>
<organism evidence="4 5">
    <name type="scientific">Heyndrickxia vini</name>
    <dbReference type="NCBI Taxonomy" id="1476025"/>
    <lineage>
        <taxon>Bacteria</taxon>
        <taxon>Bacillati</taxon>
        <taxon>Bacillota</taxon>
        <taxon>Bacilli</taxon>
        <taxon>Bacillales</taxon>
        <taxon>Bacillaceae</taxon>
        <taxon>Heyndrickxia</taxon>
    </lineage>
</organism>
<dbReference type="Pfam" id="PF11992">
    <property type="entry name" value="TgpA_N"/>
    <property type="match status" value="1"/>
</dbReference>
<feature type="transmembrane region" description="Helical" evidence="2">
    <location>
        <begin position="166"/>
        <end position="186"/>
    </location>
</feature>
<evidence type="ECO:0000313" key="5">
    <source>
        <dbReference type="Proteomes" id="UP000595691"/>
    </source>
</evidence>
<dbReference type="EMBL" id="CP065425">
    <property type="protein sequence ID" value="QQZ09125.1"/>
    <property type="molecule type" value="Genomic_DNA"/>
</dbReference>
<dbReference type="SUPFAM" id="SSF54001">
    <property type="entry name" value="Cysteine proteinases"/>
    <property type="match status" value="1"/>
</dbReference>
<feature type="transmembrane region" description="Helical" evidence="2">
    <location>
        <begin position="83"/>
        <end position="104"/>
    </location>
</feature>
<protein>
    <submittedName>
        <fullName evidence="4">Transglutaminase domain-containing protein</fullName>
    </submittedName>
</protein>
<name>A0ABX7E1K0_9BACI</name>
<dbReference type="Proteomes" id="UP000595691">
    <property type="component" value="Chromosome"/>
</dbReference>
<feature type="transmembrane region" description="Helical" evidence="2">
    <location>
        <begin position="141"/>
        <end position="160"/>
    </location>
</feature>
<keyword evidence="2" id="KW-0812">Transmembrane</keyword>
<keyword evidence="2" id="KW-1133">Transmembrane helix</keyword>
<dbReference type="SMART" id="SM00460">
    <property type="entry name" value="TGc"/>
    <property type="match status" value="1"/>
</dbReference>
<dbReference type="PANTHER" id="PTHR42736">
    <property type="entry name" value="PROTEIN-GLUTAMINE GAMMA-GLUTAMYLTRANSFERASE"/>
    <property type="match status" value="1"/>
</dbReference>
<feature type="transmembrane region" description="Helical" evidence="2">
    <location>
        <begin position="198"/>
        <end position="219"/>
    </location>
</feature>
<reference evidence="4 5" key="1">
    <citation type="submission" date="2020-11" db="EMBL/GenBank/DDBJ databases">
        <title>Taxonomic evaluation of the Bacillus sporothermodurans group of bacteria based on whole genome sequences.</title>
        <authorList>
            <person name="Fiedler G."/>
            <person name="Herbstmann A.-D."/>
            <person name="Doll E."/>
            <person name="Wenning M."/>
            <person name="Brinks E."/>
            <person name="Kabisch J."/>
            <person name="Breitenwieser F."/>
            <person name="Lappann M."/>
            <person name="Boehnlein C."/>
            <person name="Franz C."/>
        </authorList>
    </citation>
    <scope>NUCLEOTIDE SEQUENCE [LARGE SCALE GENOMIC DNA]</scope>
    <source>
        <strain evidence="4 5">JCM 19841</strain>
    </source>
</reference>
<dbReference type="InterPro" id="IPR002931">
    <property type="entry name" value="Transglutaminase-like"/>
</dbReference>
<keyword evidence="5" id="KW-1185">Reference proteome</keyword>
<evidence type="ECO:0000313" key="4">
    <source>
        <dbReference type="EMBL" id="QQZ09125.1"/>
    </source>
</evidence>
<dbReference type="RefSeq" id="WP_202778156.1">
    <property type="nucleotide sequence ID" value="NZ_CP065425.1"/>
</dbReference>
<dbReference type="Gene3D" id="3.10.620.30">
    <property type="match status" value="1"/>
</dbReference>
<dbReference type="InterPro" id="IPR038765">
    <property type="entry name" value="Papain-like_cys_pep_sf"/>
</dbReference>
<proteinExistence type="predicted"/>
<accession>A0ABX7E1K0</accession>
<feature type="region of interest" description="Disordered" evidence="1">
    <location>
        <begin position="583"/>
        <end position="614"/>
    </location>
</feature>
<dbReference type="PANTHER" id="PTHR42736:SF1">
    <property type="entry name" value="PROTEIN-GLUTAMINE GAMMA-GLUTAMYLTRANSFERASE"/>
    <property type="match status" value="1"/>
</dbReference>